<organism evidence="2 3">
    <name type="scientific">Prymnesium parvum</name>
    <name type="common">Toxic golden alga</name>
    <dbReference type="NCBI Taxonomy" id="97485"/>
    <lineage>
        <taxon>Eukaryota</taxon>
        <taxon>Haptista</taxon>
        <taxon>Haptophyta</taxon>
        <taxon>Prymnesiophyceae</taxon>
        <taxon>Prymnesiales</taxon>
        <taxon>Prymnesiaceae</taxon>
        <taxon>Prymnesium</taxon>
    </lineage>
</organism>
<protein>
    <recommendedName>
        <fullName evidence="4">H(+)-exporting diphosphatase</fullName>
    </recommendedName>
</protein>
<dbReference type="Proteomes" id="UP001515480">
    <property type="component" value="Unassembled WGS sequence"/>
</dbReference>
<comment type="caution">
    <text evidence="2">The sequence shown here is derived from an EMBL/GenBank/DDBJ whole genome shotgun (WGS) entry which is preliminary data.</text>
</comment>
<proteinExistence type="predicted"/>
<dbReference type="EMBL" id="JBGBPQ010000022">
    <property type="protein sequence ID" value="KAL1503241.1"/>
    <property type="molecule type" value="Genomic_DNA"/>
</dbReference>
<evidence type="ECO:0008006" key="4">
    <source>
        <dbReference type="Google" id="ProtNLM"/>
    </source>
</evidence>
<evidence type="ECO:0000256" key="1">
    <source>
        <dbReference type="SAM" id="Phobius"/>
    </source>
</evidence>
<keyword evidence="1" id="KW-0472">Membrane</keyword>
<feature type="transmembrane region" description="Helical" evidence="1">
    <location>
        <begin position="12"/>
        <end position="31"/>
    </location>
</feature>
<keyword evidence="1" id="KW-1133">Transmembrane helix</keyword>
<keyword evidence="1" id="KW-0812">Transmembrane</keyword>
<name>A0AB34ILH6_PRYPA</name>
<evidence type="ECO:0000313" key="2">
    <source>
        <dbReference type="EMBL" id="KAL1503241.1"/>
    </source>
</evidence>
<dbReference type="AlphaFoldDB" id="A0AB34ILH6"/>
<reference evidence="2 3" key="1">
    <citation type="journal article" date="2024" name="Science">
        <title>Giant polyketide synthase enzymes in the biosynthesis of giant marine polyether toxins.</title>
        <authorList>
            <person name="Fallon T.R."/>
            <person name="Shende V.V."/>
            <person name="Wierzbicki I.H."/>
            <person name="Pendleton A.L."/>
            <person name="Watervoot N.F."/>
            <person name="Auber R.P."/>
            <person name="Gonzalez D.J."/>
            <person name="Wisecaver J.H."/>
            <person name="Moore B.S."/>
        </authorList>
    </citation>
    <scope>NUCLEOTIDE SEQUENCE [LARGE SCALE GENOMIC DNA]</scope>
    <source>
        <strain evidence="2 3">12B1</strain>
    </source>
</reference>
<accession>A0AB34ILH6</accession>
<gene>
    <name evidence="2" type="ORF">AB1Y20_011297</name>
</gene>
<keyword evidence="3" id="KW-1185">Reference proteome</keyword>
<evidence type="ECO:0000313" key="3">
    <source>
        <dbReference type="Proteomes" id="UP001515480"/>
    </source>
</evidence>
<sequence>MGGSALFPGAKGLMAMFPIGMVSFFGMMYMWDTWAQAKVKSLKRVAHAATAVEWLSPHELFEAFGSALPVRTA</sequence>